<evidence type="ECO:0000313" key="4">
    <source>
        <dbReference type="Proteomes" id="UP000030765"/>
    </source>
</evidence>
<protein>
    <submittedName>
        <fullName evidence="2">AGAP012978-PA-like protein</fullName>
    </submittedName>
</protein>
<dbReference type="AlphaFoldDB" id="A0A084WPU6"/>
<dbReference type="VEuPathDB" id="VectorBase:ASIC020353"/>
<dbReference type="Proteomes" id="UP000030765">
    <property type="component" value="Unassembled WGS sequence"/>
</dbReference>
<proteinExistence type="predicted"/>
<reference evidence="2 4" key="1">
    <citation type="journal article" date="2014" name="BMC Genomics">
        <title>Genome sequence of Anopheles sinensis provides insight into genetics basis of mosquito competence for malaria parasites.</title>
        <authorList>
            <person name="Zhou D."/>
            <person name="Zhang D."/>
            <person name="Ding G."/>
            <person name="Shi L."/>
            <person name="Hou Q."/>
            <person name="Ye Y."/>
            <person name="Xu Y."/>
            <person name="Zhou H."/>
            <person name="Xiong C."/>
            <person name="Li S."/>
            <person name="Yu J."/>
            <person name="Hong S."/>
            <person name="Yu X."/>
            <person name="Zou P."/>
            <person name="Chen C."/>
            <person name="Chang X."/>
            <person name="Wang W."/>
            <person name="Lv Y."/>
            <person name="Sun Y."/>
            <person name="Ma L."/>
            <person name="Shen B."/>
            <person name="Zhu C."/>
        </authorList>
    </citation>
    <scope>NUCLEOTIDE SEQUENCE [LARGE SCALE GENOMIC DNA]</scope>
</reference>
<dbReference type="EMBL" id="ATLV01025132">
    <property type="status" value="NOT_ANNOTATED_CDS"/>
    <property type="molecule type" value="Genomic_DNA"/>
</dbReference>
<accession>A0A084WPU6</accession>
<gene>
    <name evidence="2" type="ORF">ZHAS_00020353</name>
</gene>
<dbReference type="EMBL" id="KE525369">
    <property type="protein sequence ID" value="KFB52240.1"/>
    <property type="molecule type" value="Genomic_DNA"/>
</dbReference>
<feature type="compositionally biased region" description="Low complexity" evidence="1">
    <location>
        <begin position="126"/>
        <end position="146"/>
    </location>
</feature>
<reference evidence="3" key="2">
    <citation type="submission" date="2020-05" db="UniProtKB">
        <authorList>
            <consortium name="EnsemblMetazoa"/>
        </authorList>
    </citation>
    <scope>IDENTIFICATION</scope>
</reference>
<organism evidence="3 4">
    <name type="scientific">Anopheles sinensis</name>
    <name type="common">Mosquito</name>
    <dbReference type="NCBI Taxonomy" id="74873"/>
    <lineage>
        <taxon>Eukaryota</taxon>
        <taxon>Metazoa</taxon>
        <taxon>Ecdysozoa</taxon>
        <taxon>Arthropoda</taxon>
        <taxon>Hexapoda</taxon>
        <taxon>Insecta</taxon>
        <taxon>Pterygota</taxon>
        <taxon>Neoptera</taxon>
        <taxon>Endopterygota</taxon>
        <taxon>Diptera</taxon>
        <taxon>Nematocera</taxon>
        <taxon>Culicoidea</taxon>
        <taxon>Culicidae</taxon>
        <taxon>Anophelinae</taxon>
        <taxon>Anopheles</taxon>
    </lineage>
</organism>
<dbReference type="EnsemblMetazoa" id="ASIC020353-RA">
    <property type="protein sequence ID" value="ASIC020353-PA"/>
    <property type="gene ID" value="ASIC020353"/>
</dbReference>
<evidence type="ECO:0000313" key="2">
    <source>
        <dbReference type="EMBL" id="KFB52240.1"/>
    </source>
</evidence>
<dbReference type="VEuPathDB" id="VectorBase:ASIS020598"/>
<name>A0A084WPU6_ANOSI</name>
<feature type="region of interest" description="Disordered" evidence="1">
    <location>
        <begin position="126"/>
        <end position="155"/>
    </location>
</feature>
<feature type="region of interest" description="Disordered" evidence="1">
    <location>
        <begin position="182"/>
        <end position="239"/>
    </location>
</feature>
<evidence type="ECO:0000313" key="3">
    <source>
        <dbReference type="EnsemblMetazoa" id="ASIC020353-PA"/>
    </source>
</evidence>
<sequence>MYAKRLDYFHYIGYFEANSRGTRDDSSASDEGGDRERDTVTFFLGGCPSTSNLQMSALNTLNTGIITSTTAAAFTGTPTTATATTPTSIGYGSMPAHTNTNNSSSSNLSHLANFSLPAAYTGLPSSSSSLYGGTTPTTPYSPMPSGRDSCVGDSSQSLYTDECQVSSSSSLALTDRIVPPRVKKAPAKLPQTVPSMVGKAPMPPPRKTLSSQRQQKLHDKSSSNNSSKSDINEPFFGML</sequence>
<keyword evidence="4" id="KW-1185">Reference proteome</keyword>
<evidence type="ECO:0000256" key="1">
    <source>
        <dbReference type="SAM" id="MobiDB-lite"/>
    </source>
</evidence>
<dbReference type="OrthoDB" id="10554617at2759"/>